<dbReference type="Pfam" id="PF01206">
    <property type="entry name" value="TusA"/>
    <property type="match status" value="1"/>
</dbReference>
<evidence type="ECO:0000313" key="3">
    <source>
        <dbReference type="EMBL" id="MBC3212035.1"/>
    </source>
</evidence>
<dbReference type="STRING" id="47917.AV650_02010"/>
<dbReference type="Proteomes" id="UP000659084">
    <property type="component" value="Unassembled WGS sequence"/>
</dbReference>
<dbReference type="PANTHER" id="PTHR33279">
    <property type="entry name" value="SULFUR CARRIER PROTEIN YEDF-RELATED"/>
    <property type="match status" value="1"/>
</dbReference>
<evidence type="ECO:0000313" key="4">
    <source>
        <dbReference type="EMBL" id="VEI62057.1"/>
    </source>
</evidence>
<sequence length="75" mass="8332">MKTITLDTTGKLCPFPLMEAKKHIEQLGSGDLLVIEYDCAQATENLPRWAVEAGHSVTDFQQTGDARWQISIQKG</sequence>
<dbReference type="PROSITE" id="PS01148">
    <property type="entry name" value="UPF0033"/>
    <property type="match status" value="1"/>
</dbReference>
<evidence type="ECO:0000313" key="6">
    <source>
        <dbReference type="EMBL" id="WMT14978.1"/>
    </source>
</evidence>
<comment type="similarity">
    <text evidence="1">Belongs to the sulfur carrier protein TusA family.</text>
</comment>
<proteinExistence type="inferred from homology"/>
<dbReference type="EMBL" id="CABEEZ010000163">
    <property type="protein sequence ID" value="VTR59851.1"/>
    <property type="molecule type" value="Genomic_DNA"/>
</dbReference>
<dbReference type="AlphaFoldDB" id="A0A0F7D1M1"/>
<dbReference type="EMBL" id="CP133586">
    <property type="protein sequence ID" value="WMT14978.1"/>
    <property type="molecule type" value="Genomic_DNA"/>
</dbReference>
<dbReference type="EMBL" id="LR134492">
    <property type="protein sequence ID" value="VEI62057.1"/>
    <property type="molecule type" value="Genomic_DNA"/>
</dbReference>
<dbReference type="SUPFAM" id="SSF64307">
    <property type="entry name" value="SirA-like"/>
    <property type="match status" value="1"/>
</dbReference>
<dbReference type="InterPro" id="IPR001455">
    <property type="entry name" value="TusA-like"/>
</dbReference>
<protein>
    <submittedName>
        <fullName evidence="5">Selenium metabolism protein YedF</fullName>
    </submittedName>
    <submittedName>
        <fullName evidence="3">Sulfurtransferase TusA family protein</fullName>
    </submittedName>
</protein>
<reference evidence="5" key="1">
    <citation type="submission" date="2019-05" db="EMBL/GenBank/DDBJ databases">
        <authorList>
            <consortium name="Pathogen Informatics"/>
        </authorList>
    </citation>
    <scope>NUCLEOTIDE SEQUENCE [LARGE SCALE GENOMIC DNA]</scope>
    <source>
        <strain evidence="5">NCTC12965</strain>
        <strain evidence="4 7">NCTC13193</strain>
    </source>
</reference>
<accession>A0A0F7D1M1</accession>
<feature type="domain" description="UPF0033" evidence="2">
    <location>
        <begin position="6"/>
        <end position="30"/>
    </location>
</feature>
<organism evidence="5">
    <name type="scientific">Serratia fonticola</name>
    <dbReference type="NCBI Taxonomy" id="47917"/>
    <lineage>
        <taxon>Bacteria</taxon>
        <taxon>Pseudomonadati</taxon>
        <taxon>Pseudomonadota</taxon>
        <taxon>Gammaproteobacteria</taxon>
        <taxon>Enterobacterales</taxon>
        <taxon>Yersiniaceae</taxon>
        <taxon>Serratia</taxon>
    </lineage>
</organism>
<evidence type="ECO:0000256" key="1">
    <source>
        <dbReference type="ARBA" id="ARBA00008984"/>
    </source>
</evidence>
<evidence type="ECO:0000313" key="5">
    <source>
        <dbReference type="EMBL" id="VTR59851.1"/>
    </source>
</evidence>
<evidence type="ECO:0000313" key="7">
    <source>
        <dbReference type="Proteomes" id="UP000270487"/>
    </source>
</evidence>
<dbReference type="Proteomes" id="UP000270487">
    <property type="component" value="Chromosome"/>
</dbReference>
<dbReference type="Gene3D" id="3.30.110.40">
    <property type="entry name" value="TusA-like domain"/>
    <property type="match status" value="1"/>
</dbReference>
<dbReference type="RefSeq" id="WP_024485057.1">
    <property type="nucleotide sequence ID" value="NZ_CAMISI010000012.1"/>
</dbReference>
<dbReference type="CDD" id="cd00291">
    <property type="entry name" value="SirA_YedF_YeeD"/>
    <property type="match status" value="1"/>
</dbReference>
<gene>
    <name evidence="3" type="ORF">H8J20_07775</name>
    <name evidence="5" type="ORF">NCTC12965_08285</name>
    <name evidence="4" type="ORF">NCTC13193_00170</name>
    <name evidence="6" type="ORF">RFB13_01060</name>
</gene>
<dbReference type="PANTHER" id="PTHR33279:SF6">
    <property type="entry name" value="SULFUR CARRIER PROTEIN YEDF-RELATED"/>
    <property type="match status" value="1"/>
</dbReference>
<reference evidence="3" key="2">
    <citation type="submission" date="2020-08" db="EMBL/GenBank/DDBJ databases">
        <title>Food and environmental bacterial isolates.</title>
        <authorList>
            <person name="Richter L."/>
            <person name="Du Plessis E.M."/>
            <person name="Duvenage S."/>
            <person name="Allam M."/>
            <person name="Korsten L."/>
        </authorList>
    </citation>
    <scope>NUCLEOTIDE SEQUENCE</scope>
    <source>
        <strain evidence="3">UPMP2127</strain>
    </source>
</reference>
<reference evidence="6 8" key="3">
    <citation type="submission" date="2023-08" db="EMBL/GenBank/DDBJ databases">
        <title>Complete Genome and Methylome dissection of Serratia fonticola NEB369.</title>
        <authorList>
            <person name="Fomenkov A."/>
            <person name="Roberts R.D."/>
        </authorList>
    </citation>
    <scope>NUCLEOTIDE SEQUENCE [LARGE SCALE GENOMIC DNA]</scope>
    <source>
        <strain evidence="6 8">NEB369</strain>
    </source>
</reference>
<keyword evidence="8" id="KW-1185">Reference proteome</keyword>
<dbReference type="EMBL" id="JACNYO010000005">
    <property type="protein sequence ID" value="MBC3212035.1"/>
    <property type="molecule type" value="Genomic_DNA"/>
</dbReference>
<dbReference type="Proteomes" id="UP001235341">
    <property type="component" value="Chromosome"/>
</dbReference>
<name>A0A0F7D1M1_SERFO</name>
<dbReference type="KEGG" id="sfw:WN53_08885"/>
<dbReference type="InterPro" id="IPR036868">
    <property type="entry name" value="TusA-like_sf"/>
</dbReference>
<evidence type="ECO:0000259" key="2">
    <source>
        <dbReference type="PROSITE" id="PS01148"/>
    </source>
</evidence>
<dbReference type="GeneID" id="30320276"/>
<evidence type="ECO:0000313" key="8">
    <source>
        <dbReference type="Proteomes" id="UP001235341"/>
    </source>
</evidence>